<dbReference type="EMBL" id="CAMPGE010026575">
    <property type="protein sequence ID" value="CAI2384256.1"/>
    <property type="molecule type" value="Genomic_DNA"/>
</dbReference>
<accession>A0AAD1Y5J2</accession>
<dbReference type="Proteomes" id="UP001295684">
    <property type="component" value="Unassembled WGS sequence"/>
</dbReference>
<name>A0AAD1Y5J2_EUPCR</name>
<reference evidence="1" key="1">
    <citation type="submission" date="2023-07" db="EMBL/GenBank/DDBJ databases">
        <authorList>
            <consortium name="AG Swart"/>
            <person name="Singh M."/>
            <person name="Singh A."/>
            <person name="Seah K."/>
            <person name="Emmerich C."/>
        </authorList>
    </citation>
    <scope>NUCLEOTIDE SEQUENCE</scope>
    <source>
        <strain evidence="1">DP1</strain>
    </source>
</reference>
<dbReference type="AlphaFoldDB" id="A0AAD1Y5J2"/>
<gene>
    <name evidence="1" type="ORF">ECRASSUSDP1_LOCUS25779</name>
</gene>
<protein>
    <submittedName>
        <fullName evidence="1">Uncharacterized protein</fullName>
    </submittedName>
</protein>
<evidence type="ECO:0000313" key="1">
    <source>
        <dbReference type="EMBL" id="CAI2384256.1"/>
    </source>
</evidence>
<organism evidence="1 2">
    <name type="scientific">Euplotes crassus</name>
    <dbReference type="NCBI Taxonomy" id="5936"/>
    <lineage>
        <taxon>Eukaryota</taxon>
        <taxon>Sar</taxon>
        <taxon>Alveolata</taxon>
        <taxon>Ciliophora</taxon>
        <taxon>Intramacronucleata</taxon>
        <taxon>Spirotrichea</taxon>
        <taxon>Hypotrichia</taxon>
        <taxon>Euplotida</taxon>
        <taxon>Euplotidae</taxon>
        <taxon>Moneuplotes</taxon>
    </lineage>
</organism>
<evidence type="ECO:0000313" key="2">
    <source>
        <dbReference type="Proteomes" id="UP001295684"/>
    </source>
</evidence>
<proteinExistence type="predicted"/>
<keyword evidence="2" id="KW-1185">Reference proteome</keyword>
<sequence length="901" mass="105476">MHKSNHEAGSKGLETKTIGVIRDRLEKSYKENREGLSCYFDTNLEIGWVLYEANIFIYNHKNVFFDMKLPTEVGEIKADQIIISNTENNDFLLISSGKTFYSRIVNQEFDVRYATYEAKTLDEGEAVTAFSLISSPLDNIPSVVFTTTNGKTVTAQLLMDEDFLKLDELVLEPPKKFFKPLTSFFTSKEEEETNVHKIYSETHLKNKLVLYTIGEKIITIWGITTEGTDVWSINVQNCVKRYKSIPGEILTFKIIGDEIIEREVDTDPIMNILVQVVYKKYDSEKHYTQYLLLRYSIDTEAKRFRDFPTDPLLEAEKEFKQEDEQVKCLVVTNIGTVTYIFLCFPTHTRVMNLFSEDIEMCNLKARIIGGGILIDKNVRNYLLFSDREIIIFSLIREHSFKTLNKFFLKEIEKANSQRRQIHEANLEGLPRVQSEDEMKILEMIKSNQEITESQTNKSDLISMQKSHGNEAFYEILMNVTKILIDDPIKDSMVCDNQREEIKAENSLNYTLENPELINWSLTTKQNRVSVIRSFLEQAGFDFNYNLNVIEEKLVFFKSIKKSHDELSSKFDNYQSIVILNQTIQNIVQNFYKISRREIRQKGNTSSLIFYSHPIKGSDSSALIGHLAKTMFDHMMQDGLQENTLLYITQIVLDAIKEVQKYRDKFTDYQYRHHAIFWTMDSNSFIDPVKRIIDMIPEQIRLNQSARLNDRLYELSDTLLRELDHAREIEEHNSHDTEYLEKFKFVRGQLIVKVEEFSLDYALDLAEKYEDIENTTRFCIELGDYSKIYSLIENQTEKSRSDVIQKSMKWIVDDYLAKLKKRNQKNSLSFKFQVFDIYQGKYDDEIDSFLDSYPRLRLIFNLRRGEFDPVHNQARHLANNEDKDSKIKGLLTSIADVNEIKE</sequence>
<comment type="caution">
    <text evidence="1">The sequence shown here is derived from an EMBL/GenBank/DDBJ whole genome shotgun (WGS) entry which is preliminary data.</text>
</comment>